<dbReference type="RefSeq" id="WP_222990295.1">
    <property type="nucleotide sequence ID" value="NZ_JAINVV010000004.1"/>
</dbReference>
<dbReference type="PANTHER" id="PTHR43047:SF72">
    <property type="entry name" value="OSMOSENSING HISTIDINE PROTEIN KINASE SLN1"/>
    <property type="match status" value="1"/>
</dbReference>
<accession>A0ABS7PPB3</accession>
<organism evidence="7 8">
    <name type="scientific">Sphingomonas colocasiae</name>
    <dbReference type="NCBI Taxonomy" id="1848973"/>
    <lineage>
        <taxon>Bacteria</taxon>
        <taxon>Pseudomonadati</taxon>
        <taxon>Pseudomonadota</taxon>
        <taxon>Alphaproteobacteria</taxon>
        <taxon>Sphingomonadales</taxon>
        <taxon>Sphingomonadaceae</taxon>
        <taxon>Sphingomonas</taxon>
    </lineage>
</organism>
<evidence type="ECO:0000259" key="6">
    <source>
        <dbReference type="PROSITE" id="PS50109"/>
    </source>
</evidence>
<dbReference type="Gene3D" id="3.30.565.10">
    <property type="entry name" value="Histidine kinase-like ATPase, C-terminal domain"/>
    <property type="match status" value="1"/>
</dbReference>
<dbReference type="InterPro" id="IPR036097">
    <property type="entry name" value="HisK_dim/P_sf"/>
</dbReference>
<name>A0ABS7PPB3_9SPHN</name>
<dbReference type="PRINTS" id="PR00344">
    <property type="entry name" value="BCTRLSENSOR"/>
</dbReference>
<sequence length="751" mass="81885">MRRRARHAGIQANRLQQLLDSAPALPMMVRPDGRIEAPERLADWLGLARIPNFLADLTTPEGGLSDEDSAGLVRDVAVAQKSARGFVRAVRARGSSRTLLVRGAVAAADLSAPGGVILWFFDATESQAEIGRLGNEAARLAKAFEALSGLIEASPFPMWYRGPDLRLTLVNSAYVKAVEGMSANDVIERGLELVEASGGRTPFAMAAQARDKNEVLTRTVPATIGGARRTMRVVDVPLGDAGVAGYAIDIEETEQVRGAFRRFRDAQRNMLDLLSAGVAQFGPDRALVFCNQPFQRIFAMKAEWLADRPEFDRIIERMREADRIPESRDFPSWKAERRAWFTSTEGASEESWLLPGGTHLRVVAQPLPDGGLLLIFEDRTEQVQLESARDTLLRVRTATFNNLFEAIGVFAADGRLNLWNKRFREIWDFEEEFLATHPRIDVLADVAAERLANPKRAGLIRELVRTATAERRQRSGRVSLSDGRHFEFAAVPLPDGNALFTMLDISDSRKAEQALRDRAEALEQADRVKTAFVANMSYELRTPLTSIGGFAEMLKEGYAGELGDQAKDYVSAILDSVARLSVLIDGVLDLTQSEAGALALDLAPVNLIAVTQQAADEVRPAMAAKKMDFAIEIDPALGGIKGDARRLRQAIGHLLGHALANTPGGGRILLHGGGDAKVARIVVSDDGPGMTPREQARAFDPFSRAELTRDGDDTLGMGLPLARQFVEAHGGKVSLYSEPGSGTMTTIELPR</sequence>
<dbReference type="CDD" id="cd00082">
    <property type="entry name" value="HisKA"/>
    <property type="match status" value="1"/>
</dbReference>
<dbReference type="Proteomes" id="UP000706039">
    <property type="component" value="Unassembled WGS sequence"/>
</dbReference>
<dbReference type="InterPro" id="IPR036890">
    <property type="entry name" value="HATPase_C_sf"/>
</dbReference>
<reference evidence="7 8" key="1">
    <citation type="submission" date="2021-08" db="EMBL/GenBank/DDBJ databases">
        <authorList>
            <person name="Tuo L."/>
        </authorList>
    </citation>
    <scope>NUCLEOTIDE SEQUENCE [LARGE SCALE GENOMIC DNA]</scope>
    <source>
        <strain evidence="7 8">JCM 31229</strain>
    </source>
</reference>
<dbReference type="SUPFAM" id="SSF47384">
    <property type="entry name" value="Homodimeric domain of signal transducing histidine kinase"/>
    <property type="match status" value="1"/>
</dbReference>
<dbReference type="SMART" id="SM00388">
    <property type="entry name" value="HisKA"/>
    <property type="match status" value="1"/>
</dbReference>
<dbReference type="Pfam" id="PF02518">
    <property type="entry name" value="HATPase_c"/>
    <property type="match status" value="1"/>
</dbReference>
<dbReference type="InterPro" id="IPR005467">
    <property type="entry name" value="His_kinase_dom"/>
</dbReference>
<evidence type="ECO:0000256" key="5">
    <source>
        <dbReference type="ARBA" id="ARBA00022777"/>
    </source>
</evidence>
<evidence type="ECO:0000256" key="2">
    <source>
        <dbReference type="ARBA" id="ARBA00012438"/>
    </source>
</evidence>
<dbReference type="PANTHER" id="PTHR43047">
    <property type="entry name" value="TWO-COMPONENT HISTIDINE PROTEIN KINASE"/>
    <property type="match status" value="1"/>
</dbReference>
<evidence type="ECO:0000313" key="8">
    <source>
        <dbReference type="Proteomes" id="UP000706039"/>
    </source>
</evidence>
<dbReference type="InterPro" id="IPR000014">
    <property type="entry name" value="PAS"/>
</dbReference>
<dbReference type="Pfam" id="PF00512">
    <property type="entry name" value="HisKA"/>
    <property type="match status" value="1"/>
</dbReference>
<dbReference type="SMART" id="SM00091">
    <property type="entry name" value="PAS"/>
    <property type="match status" value="3"/>
</dbReference>
<comment type="catalytic activity">
    <reaction evidence="1">
        <text>ATP + protein L-histidine = ADP + protein N-phospho-L-histidine.</text>
        <dbReference type="EC" id="2.7.13.3"/>
    </reaction>
</comment>
<dbReference type="EMBL" id="JAINVV010000004">
    <property type="protein sequence ID" value="MBY8823151.1"/>
    <property type="molecule type" value="Genomic_DNA"/>
</dbReference>
<keyword evidence="8" id="KW-1185">Reference proteome</keyword>
<keyword evidence="5" id="KW-0418">Kinase</keyword>
<dbReference type="InterPro" id="IPR004358">
    <property type="entry name" value="Sig_transdc_His_kin-like_C"/>
</dbReference>
<dbReference type="Gene3D" id="3.30.450.20">
    <property type="entry name" value="PAS domain"/>
    <property type="match status" value="3"/>
</dbReference>
<keyword evidence="3" id="KW-0597">Phosphoprotein</keyword>
<feature type="domain" description="Histidine kinase" evidence="6">
    <location>
        <begin position="535"/>
        <end position="751"/>
    </location>
</feature>
<dbReference type="InterPro" id="IPR035965">
    <property type="entry name" value="PAS-like_dom_sf"/>
</dbReference>
<protein>
    <recommendedName>
        <fullName evidence="2">histidine kinase</fullName>
        <ecNumber evidence="2">2.7.13.3</ecNumber>
    </recommendedName>
</protein>
<dbReference type="EC" id="2.7.13.3" evidence="2"/>
<proteinExistence type="predicted"/>
<evidence type="ECO:0000256" key="3">
    <source>
        <dbReference type="ARBA" id="ARBA00022553"/>
    </source>
</evidence>
<evidence type="ECO:0000256" key="4">
    <source>
        <dbReference type="ARBA" id="ARBA00022679"/>
    </source>
</evidence>
<evidence type="ECO:0000313" key="7">
    <source>
        <dbReference type="EMBL" id="MBY8823151.1"/>
    </source>
</evidence>
<dbReference type="Gene3D" id="1.10.287.130">
    <property type="match status" value="1"/>
</dbReference>
<dbReference type="InterPro" id="IPR003594">
    <property type="entry name" value="HATPase_dom"/>
</dbReference>
<dbReference type="SMART" id="SM00387">
    <property type="entry name" value="HATPase_c"/>
    <property type="match status" value="1"/>
</dbReference>
<dbReference type="SUPFAM" id="SSF55785">
    <property type="entry name" value="PYP-like sensor domain (PAS domain)"/>
    <property type="match status" value="2"/>
</dbReference>
<dbReference type="InterPro" id="IPR003661">
    <property type="entry name" value="HisK_dim/P_dom"/>
</dbReference>
<dbReference type="SUPFAM" id="SSF55874">
    <property type="entry name" value="ATPase domain of HSP90 chaperone/DNA topoisomerase II/histidine kinase"/>
    <property type="match status" value="1"/>
</dbReference>
<dbReference type="Pfam" id="PF12860">
    <property type="entry name" value="PAS_7"/>
    <property type="match status" value="2"/>
</dbReference>
<evidence type="ECO:0000256" key="1">
    <source>
        <dbReference type="ARBA" id="ARBA00000085"/>
    </source>
</evidence>
<dbReference type="PROSITE" id="PS50109">
    <property type="entry name" value="HIS_KIN"/>
    <property type="match status" value="1"/>
</dbReference>
<gene>
    <name evidence="7" type="ORF">K7G82_12670</name>
</gene>
<keyword evidence="4" id="KW-0808">Transferase</keyword>
<comment type="caution">
    <text evidence="7">The sequence shown here is derived from an EMBL/GenBank/DDBJ whole genome shotgun (WGS) entry which is preliminary data.</text>
</comment>